<gene>
    <name evidence="1" type="ORF">DXX92_06130</name>
</gene>
<proteinExistence type="predicted"/>
<dbReference type="AlphaFoldDB" id="A0A3E0UDM6"/>
<dbReference type="EMBL" id="QUOV01000001">
    <property type="protein sequence ID" value="REL34979.1"/>
    <property type="molecule type" value="Genomic_DNA"/>
</dbReference>
<sequence length="200" mass="22392">MILMNLFNTKLVHSSAAFVANFAAHFVAYFDNLEKKCDSLIALRDSGAVSETELIHANNQLLTDLINAHAKCSLMSQFVGLNSDLFERKIAYLFGEKEFVKEVIRIGSNLSDYFGYCGFSCDSTNIFNGFSLVIDRNILAFSPNDVNAFSDLILKNIRFRKAVSTPTSFDPAYQLPTYSIAGVSFYIVPVSEIKYPYIDI</sequence>
<reference evidence="1 2" key="1">
    <citation type="submission" date="2018-08" db="EMBL/GenBank/DDBJ databases">
        <title>Thalassotalea euphylliae genome.</title>
        <authorList>
            <person name="Summers S."/>
            <person name="Rice S.A."/>
            <person name="Freckelton M.L."/>
            <person name="Nedved B.T."/>
            <person name="Hadfield M.G."/>
        </authorList>
    </citation>
    <scope>NUCLEOTIDE SEQUENCE [LARGE SCALE GENOMIC DNA]</scope>
    <source>
        <strain evidence="1 2">H2</strain>
    </source>
</reference>
<dbReference type="Proteomes" id="UP000256999">
    <property type="component" value="Unassembled WGS sequence"/>
</dbReference>
<name>A0A3E0UDM6_9GAMM</name>
<organism evidence="1 2">
    <name type="scientific">Thalassotalea euphylliae</name>
    <dbReference type="NCBI Taxonomy" id="1655234"/>
    <lineage>
        <taxon>Bacteria</taxon>
        <taxon>Pseudomonadati</taxon>
        <taxon>Pseudomonadota</taxon>
        <taxon>Gammaproteobacteria</taxon>
        <taxon>Alteromonadales</taxon>
        <taxon>Colwelliaceae</taxon>
        <taxon>Thalassotalea</taxon>
    </lineage>
</organism>
<evidence type="ECO:0000313" key="2">
    <source>
        <dbReference type="Proteomes" id="UP000256999"/>
    </source>
</evidence>
<accession>A0A3E0UDM6</accession>
<evidence type="ECO:0000313" key="1">
    <source>
        <dbReference type="EMBL" id="REL34979.1"/>
    </source>
</evidence>
<comment type="caution">
    <text evidence="1">The sequence shown here is derived from an EMBL/GenBank/DDBJ whole genome shotgun (WGS) entry which is preliminary data.</text>
</comment>
<protein>
    <submittedName>
        <fullName evidence="1">Uncharacterized protein</fullName>
    </submittedName>
</protein>